<evidence type="ECO:0000256" key="2">
    <source>
        <dbReference type="ARBA" id="ARBA00008540"/>
    </source>
</evidence>
<evidence type="ECO:0000256" key="4">
    <source>
        <dbReference type="ARBA" id="ARBA00022475"/>
    </source>
</evidence>
<feature type="transmembrane region" description="Helical" evidence="9">
    <location>
        <begin position="152"/>
        <end position="170"/>
    </location>
</feature>
<dbReference type="NCBIfam" id="TIGR00796">
    <property type="entry name" value="livcs"/>
    <property type="match status" value="1"/>
</dbReference>
<evidence type="ECO:0000256" key="8">
    <source>
        <dbReference type="ARBA" id="ARBA00023136"/>
    </source>
</evidence>
<proteinExistence type="inferred from homology"/>
<keyword evidence="3 9" id="KW-0813">Transport</keyword>
<evidence type="ECO:0000256" key="5">
    <source>
        <dbReference type="ARBA" id="ARBA00022692"/>
    </source>
</evidence>
<dbReference type="RefSeq" id="WP_207671985.1">
    <property type="nucleotide sequence ID" value="NZ_JAFREM010000004.1"/>
</dbReference>
<dbReference type="PANTHER" id="PTHR30588:SF0">
    <property type="entry name" value="BRANCHED-CHAIN AMINO ACID PERMEASE BRNQ"/>
    <property type="match status" value="1"/>
</dbReference>
<keyword evidence="8 9" id="KW-0472">Membrane</keyword>
<dbReference type="InterPro" id="IPR004685">
    <property type="entry name" value="Brnchd-chn_aa_trnsp_Livcs"/>
</dbReference>
<comment type="function">
    <text evidence="9">Component of the transport system for branched-chain amino acids.</text>
</comment>
<feature type="transmembrane region" description="Helical" evidence="9">
    <location>
        <begin position="12"/>
        <end position="29"/>
    </location>
</feature>
<comment type="caution">
    <text evidence="10">The sequence shown here is derived from an EMBL/GenBank/DDBJ whole genome shotgun (WGS) entry which is preliminary data.</text>
</comment>
<dbReference type="Pfam" id="PF05525">
    <property type="entry name" value="Branch_AA_trans"/>
    <property type="match status" value="1"/>
</dbReference>
<evidence type="ECO:0000256" key="6">
    <source>
        <dbReference type="ARBA" id="ARBA00022970"/>
    </source>
</evidence>
<evidence type="ECO:0000313" key="10">
    <source>
        <dbReference type="EMBL" id="MBO1305040.1"/>
    </source>
</evidence>
<feature type="transmembrane region" description="Helical" evidence="9">
    <location>
        <begin position="382"/>
        <end position="400"/>
    </location>
</feature>
<dbReference type="EMBL" id="JAFREM010000004">
    <property type="protein sequence ID" value="MBO1305040.1"/>
    <property type="molecule type" value="Genomic_DNA"/>
</dbReference>
<evidence type="ECO:0000256" key="3">
    <source>
        <dbReference type="ARBA" id="ARBA00022448"/>
    </source>
</evidence>
<accession>A0ABS3L7H2</accession>
<evidence type="ECO:0000256" key="9">
    <source>
        <dbReference type="RuleBase" id="RU362122"/>
    </source>
</evidence>
<comment type="subcellular location">
    <subcellularLocation>
        <location evidence="1 9">Cell membrane</location>
        <topology evidence="1 9">Multi-pass membrane protein</topology>
    </subcellularLocation>
</comment>
<feature type="transmembrane region" description="Helical" evidence="9">
    <location>
        <begin position="204"/>
        <end position="224"/>
    </location>
</feature>
<feature type="transmembrane region" description="Helical" evidence="9">
    <location>
        <begin position="41"/>
        <end position="63"/>
    </location>
</feature>
<feature type="transmembrane region" description="Helical" evidence="9">
    <location>
        <begin position="349"/>
        <end position="370"/>
    </location>
</feature>
<keyword evidence="5 9" id="KW-0812">Transmembrane</keyword>
<feature type="transmembrane region" description="Helical" evidence="9">
    <location>
        <begin position="320"/>
        <end position="343"/>
    </location>
</feature>
<evidence type="ECO:0000256" key="1">
    <source>
        <dbReference type="ARBA" id="ARBA00004651"/>
    </source>
</evidence>
<feature type="transmembrane region" description="Helical" evidence="9">
    <location>
        <begin position="236"/>
        <end position="255"/>
    </location>
</feature>
<comment type="similarity">
    <text evidence="2 9">Belongs to the branched chain amino acid transporter family.</text>
</comment>
<gene>
    <name evidence="10" type="primary">brnQ</name>
    <name evidence="10" type="ORF">JZO70_02620</name>
</gene>
<feature type="transmembrane region" description="Helical" evidence="9">
    <location>
        <begin position="83"/>
        <end position="103"/>
    </location>
</feature>
<feature type="transmembrane region" description="Helical" evidence="9">
    <location>
        <begin position="420"/>
        <end position="443"/>
    </location>
</feature>
<keyword evidence="4" id="KW-1003">Cell membrane</keyword>
<sequence>MDKKLSFKQYLYVGSMLFGLFFGAGNLIFPVNMGQLAGENVFMANLGFLVTGIGLPFLGVIAIGISQSKGVFELASKIDRRYAFIFTILIYLVIGPFFALPRLATTSFEIGLAPFIGSGDQKIALAVFSLVFFLATWFFSRKPTKILDYVGKFLNPIFLLLLGALLFLGFTRPLGPVAGTAVQPVYQTTAFAQGFIEGYNTLDALASLAFGIIIVTTIQSMGVIKPNQITRDTIKSGAISIFLMGIIYSMLAYLGTMSLGKFAISENGGIALAQIANEYLGTAGSVLLALIVISACLKTAIGLVTAFSETFVELFPKHSYQFFIVLASVLPCLFANVGLTNIIKISLPVLMFVYPLAMTLILLSIAGPLFKHRRGVYQMTTAFTIVPAIFDGLAASPAGISNSPVVSSLLTFVGKYLPFFHIGMGWILPAVVGFLIGLVYAMYGEKHVKYSG</sequence>
<evidence type="ECO:0000313" key="11">
    <source>
        <dbReference type="Proteomes" id="UP000664601"/>
    </source>
</evidence>
<dbReference type="Proteomes" id="UP000664601">
    <property type="component" value="Unassembled WGS sequence"/>
</dbReference>
<keyword evidence="7 9" id="KW-1133">Transmembrane helix</keyword>
<keyword evidence="6 9" id="KW-0029">Amino-acid transport</keyword>
<feature type="transmembrane region" description="Helical" evidence="9">
    <location>
        <begin position="123"/>
        <end position="140"/>
    </location>
</feature>
<evidence type="ECO:0000256" key="7">
    <source>
        <dbReference type="ARBA" id="ARBA00022989"/>
    </source>
</evidence>
<organism evidence="10 11">
    <name type="scientific">Candidatus Enterococcus moelleringii</name>
    <dbReference type="NCBI Taxonomy" id="2815325"/>
    <lineage>
        <taxon>Bacteria</taxon>
        <taxon>Bacillati</taxon>
        <taxon>Bacillota</taxon>
        <taxon>Bacilli</taxon>
        <taxon>Lactobacillales</taxon>
        <taxon>Enterococcaceae</taxon>
        <taxon>Enterococcus</taxon>
    </lineage>
</organism>
<keyword evidence="11" id="KW-1185">Reference proteome</keyword>
<protein>
    <recommendedName>
        <fullName evidence="9">Branched-chain amino acid transport system carrier protein</fullName>
    </recommendedName>
</protein>
<reference evidence="10 11" key="1">
    <citation type="submission" date="2021-03" db="EMBL/GenBank/DDBJ databases">
        <title>Enterococcal diversity collection.</title>
        <authorList>
            <person name="Gilmore M.S."/>
            <person name="Schwartzman J."/>
            <person name="Van Tyne D."/>
            <person name="Martin M."/>
            <person name="Earl A.M."/>
            <person name="Manson A.L."/>
            <person name="Straub T."/>
            <person name="Salamzade R."/>
            <person name="Saavedra J."/>
            <person name="Lebreton F."/>
            <person name="Prichula J."/>
            <person name="Schaufler K."/>
            <person name="Gaca A."/>
            <person name="Sgardioli B."/>
            <person name="Wagenaar J."/>
            <person name="Strong T."/>
        </authorList>
    </citation>
    <scope>NUCLEOTIDE SEQUENCE [LARGE SCALE GENOMIC DNA]</scope>
    <source>
        <strain evidence="10 11">669A</strain>
    </source>
</reference>
<name>A0ABS3L7H2_9ENTE</name>
<dbReference type="PANTHER" id="PTHR30588">
    <property type="entry name" value="BRANCHED-CHAIN AMINO ACID TRANSPORT SYSTEM 2 CARRIER PROTEIN"/>
    <property type="match status" value="1"/>
</dbReference>
<feature type="transmembrane region" description="Helical" evidence="9">
    <location>
        <begin position="286"/>
        <end position="308"/>
    </location>
</feature>